<evidence type="ECO:0000313" key="10">
    <source>
        <dbReference type="EMBL" id="PHH59091.1"/>
    </source>
</evidence>
<keyword evidence="4" id="KW-0540">Nuclease</keyword>
<dbReference type="Pfam" id="PF17917">
    <property type="entry name" value="RT_RNaseH"/>
    <property type="match status" value="1"/>
</dbReference>
<dbReference type="EMBL" id="NJEU01001948">
    <property type="protein sequence ID" value="PHH59091.1"/>
    <property type="molecule type" value="Genomic_DNA"/>
</dbReference>
<evidence type="ECO:0000259" key="9">
    <source>
        <dbReference type="Pfam" id="PF17917"/>
    </source>
</evidence>
<accession>A0A2C5XWU9</accession>
<keyword evidence="7" id="KW-0695">RNA-directed DNA polymerase</keyword>
<dbReference type="OrthoDB" id="5153223at2759"/>
<evidence type="ECO:0000256" key="2">
    <source>
        <dbReference type="ARBA" id="ARBA00022679"/>
    </source>
</evidence>
<evidence type="ECO:0000256" key="3">
    <source>
        <dbReference type="ARBA" id="ARBA00022695"/>
    </source>
</evidence>
<evidence type="ECO:0000256" key="7">
    <source>
        <dbReference type="ARBA" id="ARBA00022918"/>
    </source>
</evidence>
<keyword evidence="8" id="KW-0496">Mitochondrion</keyword>
<protein>
    <recommendedName>
        <fullName evidence="9">Reverse transcriptase RNase H-like domain-containing protein</fullName>
    </recommendedName>
</protein>
<dbReference type="AlphaFoldDB" id="A0A2C5XWU9"/>
<keyword evidence="6" id="KW-0378">Hydrolase</keyword>
<evidence type="ECO:0000256" key="4">
    <source>
        <dbReference type="ARBA" id="ARBA00022722"/>
    </source>
</evidence>
<comment type="subcellular location">
    <subcellularLocation>
        <location evidence="1">Mitochondrion</location>
    </subcellularLocation>
</comment>
<dbReference type="GO" id="GO:0016787">
    <property type="term" value="F:hydrolase activity"/>
    <property type="evidence" value="ECO:0007669"/>
    <property type="project" value="UniProtKB-KW"/>
</dbReference>
<keyword evidence="3" id="KW-0548">Nucleotidyltransferase</keyword>
<dbReference type="InterPro" id="IPR041373">
    <property type="entry name" value="RT_RNaseH"/>
</dbReference>
<evidence type="ECO:0000256" key="6">
    <source>
        <dbReference type="ARBA" id="ARBA00022801"/>
    </source>
</evidence>
<sequence length="98" mass="10583">MLRVKASSLVELNGPVPDRAIKLYSDASGFGAGCVILQDRPVALVSGGGESSGARDPVEDPIETAVPILYDSFLFTKTQRAYGTYKKELCAIVEFCRR</sequence>
<proteinExistence type="predicted"/>
<evidence type="ECO:0000256" key="8">
    <source>
        <dbReference type="ARBA" id="ARBA00023128"/>
    </source>
</evidence>
<evidence type="ECO:0000256" key="1">
    <source>
        <dbReference type="ARBA" id="ARBA00004173"/>
    </source>
</evidence>
<dbReference type="SUPFAM" id="SSF56672">
    <property type="entry name" value="DNA/RNA polymerases"/>
    <property type="match status" value="1"/>
</dbReference>
<dbReference type="Proteomes" id="UP000224854">
    <property type="component" value="Unassembled WGS sequence"/>
</dbReference>
<keyword evidence="5" id="KW-0255">Endonuclease</keyword>
<gene>
    <name evidence="10" type="ORF">CDD82_2555</name>
</gene>
<reference evidence="10 11" key="1">
    <citation type="submission" date="2017-06" db="EMBL/GenBank/DDBJ databases">
        <title>Ant-infecting Ophiocordyceps genomes reveal a high diversity of potential behavioral manipulation genes and a possible major role for enterotoxins.</title>
        <authorList>
            <person name="De Bekker C."/>
            <person name="Evans H.C."/>
            <person name="Brachmann A."/>
            <person name="Hughes D.P."/>
        </authorList>
    </citation>
    <scope>NUCLEOTIDE SEQUENCE [LARGE SCALE GENOMIC DNA]</scope>
    <source>
        <strain evidence="10 11">1348a</strain>
    </source>
</reference>
<keyword evidence="2" id="KW-0808">Transferase</keyword>
<dbReference type="InterPro" id="IPR043502">
    <property type="entry name" value="DNA/RNA_pol_sf"/>
</dbReference>
<name>A0A2C5XWU9_9HYPO</name>
<organism evidence="10 11">
    <name type="scientific">Ophiocordyceps australis</name>
    <dbReference type="NCBI Taxonomy" id="1399860"/>
    <lineage>
        <taxon>Eukaryota</taxon>
        <taxon>Fungi</taxon>
        <taxon>Dikarya</taxon>
        <taxon>Ascomycota</taxon>
        <taxon>Pezizomycotina</taxon>
        <taxon>Sordariomycetes</taxon>
        <taxon>Hypocreomycetidae</taxon>
        <taxon>Hypocreales</taxon>
        <taxon>Ophiocordycipitaceae</taxon>
        <taxon>Ophiocordyceps</taxon>
    </lineage>
</organism>
<comment type="caution">
    <text evidence="10">The sequence shown here is derived from an EMBL/GenBank/DDBJ whole genome shotgun (WGS) entry which is preliminary data.</text>
</comment>
<dbReference type="GO" id="GO:0003964">
    <property type="term" value="F:RNA-directed DNA polymerase activity"/>
    <property type="evidence" value="ECO:0007669"/>
    <property type="project" value="UniProtKB-KW"/>
</dbReference>
<feature type="domain" description="Reverse transcriptase RNase H-like" evidence="9">
    <location>
        <begin position="17"/>
        <end position="97"/>
    </location>
</feature>
<dbReference type="GO" id="GO:0005739">
    <property type="term" value="C:mitochondrion"/>
    <property type="evidence" value="ECO:0007669"/>
    <property type="project" value="UniProtKB-SubCell"/>
</dbReference>
<evidence type="ECO:0000313" key="11">
    <source>
        <dbReference type="Proteomes" id="UP000224854"/>
    </source>
</evidence>
<keyword evidence="11" id="KW-1185">Reference proteome</keyword>
<evidence type="ECO:0000256" key="5">
    <source>
        <dbReference type="ARBA" id="ARBA00022759"/>
    </source>
</evidence>
<dbReference type="GO" id="GO:0004519">
    <property type="term" value="F:endonuclease activity"/>
    <property type="evidence" value="ECO:0007669"/>
    <property type="project" value="UniProtKB-KW"/>
</dbReference>